<dbReference type="InterPro" id="IPR036523">
    <property type="entry name" value="SurE-like_sf"/>
</dbReference>
<proteinExistence type="inferred from homology"/>
<accession>A0A143PP38</accession>
<dbReference type="GO" id="GO:0000166">
    <property type="term" value="F:nucleotide binding"/>
    <property type="evidence" value="ECO:0007669"/>
    <property type="project" value="UniProtKB-KW"/>
</dbReference>
<evidence type="ECO:0000313" key="10">
    <source>
        <dbReference type="Proteomes" id="UP000076079"/>
    </source>
</evidence>
<keyword evidence="10" id="KW-1185">Reference proteome</keyword>
<comment type="catalytic activity">
    <reaction evidence="1 7">
        <text>a ribonucleoside 5'-phosphate + H2O = a ribonucleoside + phosphate</text>
        <dbReference type="Rhea" id="RHEA:12484"/>
        <dbReference type="ChEBI" id="CHEBI:15377"/>
        <dbReference type="ChEBI" id="CHEBI:18254"/>
        <dbReference type="ChEBI" id="CHEBI:43474"/>
        <dbReference type="ChEBI" id="CHEBI:58043"/>
        <dbReference type="EC" id="3.1.3.5"/>
    </reaction>
</comment>
<evidence type="ECO:0000256" key="2">
    <source>
        <dbReference type="ARBA" id="ARBA00011062"/>
    </source>
</evidence>
<dbReference type="InterPro" id="IPR030048">
    <property type="entry name" value="SurE"/>
</dbReference>
<name>A0A143PP38_LUTPR</name>
<evidence type="ECO:0000256" key="4">
    <source>
        <dbReference type="ARBA" id="ARBA00022723"/>
    </source>
</evidence>
<feature type="domain" description="Survival protein SurE-like phosphatase/nucleotidase" evidence="8">
    <location>
        <begin position="4"/>
        <end position="177"/>
    </location>
</feature>
<dbReference type="Gene3D" id="3.40.1210.10">
    <property type="entry name" value="Survival protein SurE-like phosphatase/nucleotidase"/>
    <property type="match status" value="1"/>
</dbReference>
<feature type="binding site" evidence="7">
    <location>
        <position position="10"/>
    </location>
    <ligand>
        <name>a divalent metal cation</name>
        <dbReference type="ChEBI" id="CHEBI:60240"/>
    </ligand>
</feature>
<dbReference type="KEGG" id="abac:LuPra_03690"/>
<dbReference type="PANTHER" id="PTHR30457:SF12">
    <property type="entry name" value="5'_3'-NUCLEOTIDASE SURE"/>
    <property type="match status" value="1"/>
</dbReference>
<evidence type="ECO:0000256" key="6">
    <source>
        <dbReference type="ARBA" id="ARBA00022801"/>
    </source>
</evidence>
<dbReference type="EC" id="3.1.3.5" evidence="7"/>
<evidence type="ECO:0000256" key="3">
    <source>
        <dbReference type="ARBA" id="ARBA00022490"/>
    </source>
</evidence>
<reference evidence="9 10" key="1">
    <citation type="journal article" date="2016" name="Genome Announc.">
        <title>First Complete Genome Sequence of a Subdivision 6 Acidobacterium Strain.</title>
        <authorList>
            <person name="Huang S."/>
            <person name="Vieira S."/>
            <person name="Bunk B."/>
            <person name="Riedel T."/>
            <person name="Sproer C."/>
            <person name="Overmann J."/>
        </authorList>
    </citation>
    <scope>NUCLEOTIDE SEQUENCE [LARGE SCALE GENOMIC DNA]</scope>
    <source>
        <strain evidence="10">DSM 100886 HEG_-6_39</strain>
    </source>
</reference>
<dbReference type="OrthoDB" id="9780815at2"/>
<feature type="binding site" evidence="7">
    <location>
        <position position="40"/>
    </location>
    <ligand>
        <name>a divalent metal cation</name>
        <dbReference type="ChEBI" id="CHEBI:60240"/>
    </ligand>
</feature>
<dbReference type="NCBIfam" id="NF001490">
    <property type="entry name" value="PRK00346.1-4"/>
    <property type="match status" value="1"/>
</dbReference>
<dbReference type="SUPFAM" id="SSF64167">
    <property type="entry name" value="SurE-like"/>
    <property type="match status" value="1"/>
</dbReference>
<dbReference type="Proteomes" id="UP000076079">
    <property type="component" value="Chromosome"/>
</dbReference>
<keyword evidence="6 7" id="KW-0378">Hydrolase</keyword>
<feature type="binding site" evidence="7">
    <location>
        <position position="9"/>
    </location>
    <ligand>
        <name>a divalent metal cation</name>
        <dbReference type="ChEBI" id="CHEBI:60240"/>
    </ligand>
</feature>
<dbReference type="HAMAP" id="MF_00060">
    <property type="entry name" value="SurE"/>
    <property type="match status" value="1"/>
</dbReference>
<feature type="binding site" evidence="7">
    <location>
        <position position="93"/>
    </location>
    <ligand>
        <name>a divalent metal cation</name>
        <dbReference type="ChEBI" id="CHEBI:60240"/>
    </ligand>
</feature>
<dbReference type="GO" id="GO:0046872">
    <property type="term" value="F:metal ion binding"/>
    <property type="evidence" value="ECO:0007669"/>
    <property type="project" value="UniProtKB-UniRule"/>
</dbReference>
<keyword evidence="5 7" id="KW-0547">Nucleotide-binding</keyword>
<dbReference type="GO" id="GO:0004309">
    <property type="term" value="F:exopolyphosphatase activity"/>
    <property type="evidence" value="ECO:0007669"/>
    <property type="project" value="TreeGrafter"/>
</dbReference>
<comment type="cofactor">
    <cofactor evidence="7">
        <name>a divalent metal cation</name>
        <dbReference type="ChEBI" id="CHEBI:60240"/>
    </cofactor>
    <text evidence="7">Binds 1 divalent metal cation per subunit.</text>
</comment>
<evidence type="ECO:0000256" key="5">
    <source>
        <dbReference type="ARBA" id="ARBA00022741"/>
    </source>
</evidence>
<dbReference type="STRING" id="1855912.LuPra_03690"/>
<dbReference type="NCBIfam" id="TIGR00087">
    <property type="entry name" value="surE"/>
    <property type="match status" value="1"/>
</dbReference>
<gene>
    <name evidence="7 9" type="primary">surE</name>
    <name evidence="9" type="ORF">LuPra_03690</name>
</gene>
<reference evidence="10" key="2">
    <citation type="submission" date="2016-04" db="EMBL/GenBank/DDBJ databases">
        <title>First Complete Genome Sequence of a Subdivision 6 Acidobacterium.</title>
        <authorList>
            <person name="Huang S."/>
            <person name="Vieira S."/>
            <person name="Bunk B."/>
            <person name="Riedel T."/>
            <person name="Sproeer C."/>
            <person name="Overmann J."/>
        </authorList>
    </citation>
    <scope>NUCLEOTIDE SEQUENCE [LARGE SCALE GENOMIC DNA]</scope>
    <source>
        <strain evidence="10">DSM 100886 HEG_-6_39</strain>
    </source>
</reference>
<organism evidence="9 10">
    <name type="scientific">Luteitalea pratensis</name>
    <dbReference type="NCBI Taxonomy" id="1855912"/>
    <lineage>
        <taxon>Bacteria</taxon>
        <taxon>Pseudomonadati</taxon>
        <taxon>Acidobacteriota</taxon>
        <taxon>Vicinamibacteria</taxon>
        <taxon>Vicinamibacterales</taxon>
        <taxon>Vicinamibacteraceae</taxon>
        <taxon>Luteitalea</taxon>
    </lineage>
</organism>
<keyword evidence="4 7" id="KW-0479">Metal-binding</keyword>
<evidence type="ECO:0000259" key="8">
    <source>
        <dbReference type="Pfam" id="PF01975"/>
    </source>
</evidence>
<dbReference type="Pfam" id="PF01975">
    <property type="entry name" value="SurE"/>
    <property type="match status" value="1"/>
</dbReference>
<dbReference type="GO" id="GO:0005737">
    <property type="term" value="C:cytoplasm"/>
    <property type="evidence" value="ECO:0007669"/>
    <property type="project" value="UniProtKB-SubCell"/>
</dbReference>
<dbReference type="PATRIC" id="fig|1813736.3.peg.3898"/>
<comment type="similarity">
    <text evidence="2 7">Belongs to the SurE nucleotidase family.</text>
</comment>
<keyword evidence="3 7" id="KW-0963">Cytoplasm</keyword>
<dbReference type="RefSeq" id="WP_110172097.1">
    <property type="nucleotide sequence ID" value="NZ_CP015136.1"/>
</dbReference>
<dbReference type="EMBL" id="CP015136">
    <property type="protein sequence ID" value="AMY10457.1"/>
    <property type="molecule type" value="Genomic_DNA"/>
</dbReference>
<dbReference type="AlphaFoldDB" id="A0A143PP38"/>
<protein>
    <recommendedName>
        <fullName evidence="7">5'-nucleotidase SurE</fullName>
        <ecNumber evidence="7">3.1.3.5</ecNumber>
    </recommendedName>
    <alternativeName>
        <fullName evidence="7">Nucleoside 5'-monophosphate phosphohydrolase</fullName>
    </alternativeName>
</protein>
<sequence length="254" mass="26079">MSTILLTNDDGVESEGIHALAAALRPFGRVIVCAPVGEASAIGHALTLARPLRLRDVGPDVHAVDGTPADCVNIAVAAVLGGRLPDLVISGINKGWNVGDDVTYSGTIGGALEGLLMGVPAVAVSMQRGAVYDFTHAAAAGASVAGEVLAHGLPPRVLLNVNVPQGIPTGWATTVQAARTHTTNVLRRDDPWGRPYFWLDEGRMEWAAGGDTDYEAVRAGLISVTPLHADLTAHAAVAGTAALVARASVRGQAL</sequence>
<dbReference type="InterPro" id="IPR002828">
    <property type="entry name" value="SurE-like_Pase/nucleotidase"/>
</dbReference>
<evidence type="ECO:0000313" key="9">
    <source>
        <dbReference type="EMBL" id="AMY10457.1"/>
    </source>
</evidence>
<dbReference type="GO" id="GO:0008254">
    <property type="term" value="F:3'-nucleotidase activity"/>
    <property type="evidence" value="ECO:0007669"/>
    <property type="project" value="TreeGrafter"/>
</dbReference>
<comment type="function">
    <text evidence="7">Nucleotidase that shows phosphatase activity on nucleoside 5'-monophosphates.</text>
</comment>
<evidence type="ECO:0000256" key="7">
    <source>
        <dbReference type="HAMAP-Rule" id="MF_00060"/>
    </source>
</evidence>
<dbReference type="GO" id="GO:0008253">
    <property type="term" value="F:5'-nucleotidase activity"/>
    <property type="evidence" value="ECO:0007669"/>
    <property type="project" value="UniProtKB-UniRule"/>
</dbReference>
<dbReference type="PANTHER" id="PTHR30457">
    <property type="entry name" value="5'-NUCLEOTIDASE SURE"/>
    <property type="match status" value="1"/>
</dbReference>
<evidence type="ECO:0000256" key="1">
    <source>
        <dbReference type="ARBA" id="ARBA00000815"/>
    </source>
</evidence>
<comment type="subcellular location">
    <subcellularLocation>
        <location evidence="7">Cytoplasm</location>
    </subcellularLocation>
</comment>